<dbReference type="Pfam" id="PF08241">
    <property type="entry name" value="Methyltransf_11"/>
    <property type="match status" value="1"/>
</dbReference>
<dbReference type="Gene3D" id="3.40.50.150">
    <property type="entry name" value="Vaccinia Virus protein VP39"/>
    <property type="match status" value="1"/>
</dbReference>
<dbReference type="GO" id="GO:0032259">
    <property type="term" value="P:methylation"/>
    <property type="evidence" value="ECO:0007669"/>
    <property type="project" value="UniProtKB-KW"/>
</dbReference>
<dbReference type="SUPFAM" id="SSF53335">
    <property type="entry name" value="S-adenosyl-L-methionine-dependent methyltransferases"/>
    <property type="match status" value="1"/>
</dbReference>
<gene>
    <name evidence="2" type="ORF">SAMN05444483_11268</name>
</gene>
<reference evidence="3" key="1">
    <citation type="submission" date="2016-11" db="EMBL/GenBank/DDBJ databases">
        <authorList>
            <person name="Varghese N."/>
            <person name="Submissions S."/>
        </authorList>
    </citation>
    <scope>NUCLEOTIDE SEQUENCE [LARGE SCALE GENOMIC DNA]</scope>
    <source>
        <strain evidence="3">DSM 24579</strain>
    </source>
</reference>
<protein>
    <submittedName>
        <fullName evidence="2">Methyltransferase domain-containing protein</fullName>
    </submittedName>
</protein>
<dbReference type="InterPro" id="IPR029063">
    <property type="entry name" value="SAM-dependent_MTases_sf"/>
</dbReference>
<name>A0A1M5JWH8_SALEC</name>
<dbReference type="InterPro" id="IPR013216">
    <property type="entry name" value="Methyltransf_11"/>
</dbReference>
<dbReference type="EMBL" id="FQVT01000012">
    <property type="protein sequence ID" value="SHG44898.1"/>
    <property type="molecule type" value="Genomic_DNA"/>
</dbReference>
<evidence type="ECO:0000313" key="2">
    <source>
        <dbReference type="EMBL" id="SHG44898.1"/>
    </source>
</evidence>
<dbReference type="Proteomes" id="UP000183945">
    <property type="component" value="Unassembled WGS sequence"/>
</dbReference>
<keyword evidence="2" id="KW-0489">Methyltransferase</keyword>
<dbReference type="RefSeq" id="WP_175545964.1">
    <property type="nucleotide sequence ID" value="NZ_FQVT01000012.1"/>
</dbReference>
<evidence type="ECO:0000259" key="1">
    <source>
        <dbReference type="Pfam" id="PF08241"/>
    </source>
</evidence>
<feature type="domain" description="Methyltransferase type 11" evidence="1">
    <location>
        <begin position="55"/>
        <end position="136"/>
    </location>
</feature>
<keyword evidence="3" id="KW-1185">Reference proteome</keyword>
<organism evidence="2 3">
    <name type="scientific">Salegentibacter echinorum</name>
    <dbReference type="NCBI Taxonomy" id="1073325"/>
    <lineage>
        <taxon>Bacteria</taxon>
        <taxon>Pseudomonadati</taxon>
        <taxon>Bacteroidota</taxon>
        <taxon>Flavobacteriia</taxon>
        <taxon>Flavobacteriales</taxon>
        <taxon>Flavobacteriaceae</taxon>
        <taxon>Salegentibacter</taxon>
    </lineage>
</organism>
<keyword evidence="2" id="KW-0808">Transferase</keyword>
<sequence length="208" mass="24347">MKRIDYSKLKAKPETEDFSGKYENSNYISKYLLNNYFKAVNRLLKLTENVNTGHEIGIGEGNSTIRLKDMIDELSGSEFLEKLIPIARKNNPNIFIFQESVYELKFEKNSIDLVFLLEVLEHLDYPKLALKEIHRISNRYLILGVPNEPLWRILNLCRFKYTGRFGNTPGHINHWSRKSIIKLVEQNYGRILAVESPIPWTIILAEKY</sequence>
<dbReference type="AlphaFoldDB" id="A0A1M5JWH8"/>
<dbReference type="GO" id="GO:0008757">
    <property type="term" value="F:S-adenosylmethionine-dependent methyltransferase activity"/>
    <property type="evidence" value="ECO:0007669"/>
    <property type="project" value="InterPro"/>
</dbReference>
<accession>A0A1M5JWH8</accession>
<proteinExistence type="predicted"/>
<dbReference type="STRING" id="1073325.SAMN05444483_11268"/>
<evidence type="ECO:0000313" key="3">
    <source>
        <dbReference type="Proteomes" id="UP000183945"/>
    </source>
</evidence>